<feature type="region of interest" description="Disordered" evidence="1">
    <location>
        <begin position="1"/>
        <end position="25"/>
    </location>
</feature>
<organism evidence="2 3">
    <name type="scientific">Saguinus oedipus</name>
    <name type="common">Cotton-top tamarin</name>
    <name type="synonym">Oedipomidas oedipus</name>
    <dbReference type="NCBI Taxonomy" id="9490"/>
    <lineage>
        <taxon>Eukaryota</taxon>
        <taxon>Metazoa</taxon>
        <taxon>Chordata</taxon>
        <taxon>Craniata</taxon>
        <taxon>Vertebrata</taxon>
        <taxon>Euteleostomi</taxon>
        <taxon>Mammalia</taxon>
        <taxon>Eutheria</taxon>
        <taxon>Euarchontoglires</taxon>
        <taxon>Primates</taxon>
        <taxon>Haplorrhini</taxon>
        <taxon>Platyrrhini</taxon>
        <taxon>Cebidae</taxon>
        <taxon>Callitrichinae</taxon>
        <taxon>Saguinus</taxon>
    </lineage>
</organism>
<evidence type="ECO:0000256" key="1">
    <source>
        <dbReference type="SAM" id="MobiDB-lite"/>
    </source>
</evidence>
<gene>
    <name evidence="2" type="ORF">P7K49_005767</name>
</gene>
<dbReference type="EMBL" id="JASSZA010000003">
    <property type="protein sequence ID" value="KAK2115141.1"/>
    <property type="molecule type" value="Genomic_DNA"/>
</dbReference>
<evidence type="ECO:0000313" key="2">
    <source>
        <dbReference type="EMBL" id="KAK2115141.1"/>
    </source>
</evidence>
<reference evidence="2 3" key="1">
    <citation type="submission" date="2023-05" db="EMBL/GenBank/DDBJ databases">
        <title>B98-5 Cell Line De Novo Hybrid Assembly: An Optical Mapping Approach.</title>
        <authorList>
            <person name="Kananen K."/>
            <person name="Auerbach J.A."/>
            <person name="Kautto E."/>
            <person name="Blachly J.S."/>
        </authorList>
    </citation>
    <scope>NUCLEOTIDE SEQUENCE [LARGE SCALE GENOMIC DNA]</scope>
    <source>
        <strain evidence="2">B95-8</strain>
        <tissue evidence="2">Cell line</tissue>
    </source>
</reference>
<evidence type="ECO:0000313" key="3">
    <source>
        <dbReference type="Proteomes" id="UP001266305"/>
    </source>
</evidence>
<keyword evidence="3" id="KW-1185">Reference proteome</keyword>
<sequence>MAHHQEILGPGSSAGEPWKGHEPFPRKALGKVLGQRMHGGPSQAHIMDNARVLRAQQGPGQPSDWAVQPDMAQHRGQRRPHLPPAAGTVPSHRAAAFRGPRAGTNSSCGKELPTDPGAAEQLAKGRVPASPPEGWRLSGRLRPGWAPSFSLHEYL</sequence>
<feature type="region of interest" description="Disordered" evidence="1">
    <location>
        <begin position="50"/>
        <end position="145"/>
    </location>
</feature>
<name>A0ABQ9W0H6_SAGOE</name>
<proteinExistence type="predicted"/>
<dbReference type="Proteomes" id="UP001266305">
    <property type="component" value="Unassembled WGS sequence"/>
</dbReference>
<protein>
    <submittedName>
        <fullName evidence="2">Uncharacterized protein</fullName>
    </submittedName>
</protein>
<comment type="caution">
    <text evidence="2">The sequence shown here is derived from an EMBL/GenBank/DDBJ whole genome shotgun (WGS) entry which is preliminary data.</text>
</comment>
<accession>A0ABQ9W0H6</accession>